<dbReference type="SUPFAM" id="SSF48013">
    <property type="entry name" value="NusB-like"/>
    <property type="match status" value="1"/>
</dbReference>
<dbReference type="PANTHER" id="PTHR11078:SF3">
    <property type="entry name" value="ANTITERMINATION NUSB DOMAIN-CONTAINING PROTEIN"/>
    <property type="match status" value="1"/>
</dbReference>
<proteinExistence type="inferred from homology"/>
<evidence type="ECO:0000256" key="4">
    <source>
        <dbReference type="ARBA" id="ARBA00023015"/>
    </source>
</evidence>
<evidence type="ECO:0000256" key="2">
    <source>
        <dbReference type="ARBA" id="ARBA00022814"/>
    </source>
</evidence>
<protein>
    <submittedName>
        <fullName evidence="7">Unannotated protein</fullName>
    </submittedName>
</protein>
<keyword evidence="5" id="KW-0804">Transcription</keyword>
<evidence type="ECO:0000313" key="8">
    <source>
        <dbReference type="EMBL" id="CAB4566026.1"/>
    </source>
</evidence>
<dbReference type="NCBIfam" id="TIGR01951">
    <property type="entry name" value="nusB"/>
    <property type="match status" value="1"/>
</dbReference>
<gene>
    <name evidence="7" type="ORF">UFOPK1503_00134</name>
    <name evidence="8" type="ORF">UFOPK1693_00370</name>
</gene>
<name>A0A6J6BL05_9ZZZZ</name>
<evidence type="ECO:0000256" key="3">
    <source>
        <dbReference type="ARBA" id="ARBA00022884"/>
    </source>
</evidence>
<dbReference type="Pfam" id="PF01029">
    <property type="entry name" value="NusB"/>
    <property type="match status" value="1"/>
</dbReference>
<dbReference type="GO" id="GO:0003723">
    <property type="term" value="F:RNA binding"/>
    <property type="evidence" value="ECO:0007669"/>
    <property type="project" value="UniProtKB-KW"/>
</dbReference>
<accession>A0A6J6BL05</accession>
<sequence length="128" mass="14241">MDALFAADLTKDTALDALKRTEAESRERESQAAIFDYAETLVNGYLSNQDRIDSRLQGLAEGWTLERMPNVDRAILRIAAWELLYNEEIPSEVAIAEAVALASELSTEESPKFINGILARLAKDRQGL</sequence>
<evidence type="ECO:0000259" key="6">
    <source>
        <dbReference type="Pfam" id="PF01029"/>
    </source>
</evidence>
<dbReference type="InterPro" id="IPR035926">
    <property type="entry name" value="NusB-like_sf"/>
</dbReference>
<dbReference type="InterPro" id="IPR006027">
    <property type="entry name" value="NusB_RsmB_TIM44"/>
</dbReference>
<dbReference type="GO" id="GO:0031564">
    <property type="term" value="P:transcription antitermination"/>
    <property type="evidence" value="ECO:0007669"/>
    <property type="project" value="UniProtKB-KW"/>
</dbReference>
<reference evidence="7" key="1">
    <citation type="submission" date="2020-05" db="EMBL/GenBank/DDBJ databases">
        <authorList>
            <person name="Chiriac C."/>
            <person name="Salcher M."/>
            <person name="Ghai R."/>
            <person name="Kavagutti S V."/>
        </authorList>
    </citation>
    <scope>NUCLEOTIDE SEQUENCE</scope>
</reference>
<dbReference type="HAMAP" id="MF_00073">
    <property type="entry name" value="NusB"/>
    <property type="match status" value="1"/>
</dbReference>
<dbReference type="EMBL" id="CAEZST010000001">
    <property type="protein sequence ID" value="CAB4539394.1"/>
    <property type="molecule type" value="Genomic_DNA"/>
</dbReference>
<evidence type="ECO:0000256" key="1">
    <source>
        <dbReference type="ARBA" id="ARBA00005952"/>
    </source>
</evidence>
<dbReference type="AlphaFoldDB" id="A0A6J6BL05"/>
<evidence type="ECO:0000256" key="5">
    <source>
        <dbReference type="ARBA" id="ARBA00023163"/>
    </source>
</evidence>
<keyword evidence="3" id="KW-0694">RNA-binding</keyword>
<evidence type="ECO:0000313" key="7">
    <source>
        <dbReference type="EMBL" id="CAB4539394.1"/>
    </source>
</evidence>
<keyword evidence="2" id="KW-0889">Transcription antitermination</keyword>
<dbReference type="EMBL" id="CAEZTO010000002">
    <property type="protein sequence ID" value="CAB4566026.1"/>
    <property type="molecule type" value="Genomic_DNA"/>
</dbReference>
<comment type="similarity">
    <text evidence="1">Belongs to the NusB family.</text>
</comment>
<keyword evidence="4" id="KW-0805">Transcription regulation</keyword>
<dbReference type="GO" id="GO:0006353">
    <property type="term" value="P:DNA-templated transcription termination"/>
    <property type="evidence" value="ECO:0007669"/>
    <property type="project" value="InterPro"/>
</dbReference>
<dbReference type="InterPro" id="IPR011605">
    <property type="entry name" value="NusB_fam"/>
</dbReference>
<feature type="domain" description="NusB/RsmB/TIM44" evidence="6">
    <location>
        <begin position="2"/>
        <end position="123"/>
    </location>
</feature>
<dbReference type="PANTHER" id="PTHR11078">
    <property type="entry name" value="N UTILIZATION SUBSTANCE PROTEIN B-RELATED"/>
    <property type="match status" value="1"/>
</dbReference>
<organism evidence="7">
    <name type="scientific">freshwater metagenome</name>
    <dbReference type="NCBI Taxonomy" id="449393"/>
    <lineage>
        <taxon>unclassified sequences</taxon>
        <taxon>metagenomes</taxon>
        <taxon>ecological metagenomes</taxon>
    </lineage>
</organism>
<dbReference type="GO" id="GO:0005829">
    <property type="term" value="C:cytosol"/>
    <property type="evidence" value="ECO:0007669"/>
    <property type="project" value="TreeGrafter"/>
</dbReference>
<dbReference type="Gene3D" id="1.10.940.10">
    <property type="entry name" value="NusB-like"/>
    <property type="match status" value="1"/>
</dbReference>